<feature type="chain" id="PRO_5042875557" evidence="1">
    <location>
        <begin position="21"/>
        <end position="407"/>
    </location>
</feature>
<comment type="caution">
    <text evidence="2">The sequence shown here is derived from an EMBL/GenBank/DDBJ whole genome shotgun (WGS) entry which is preliminary data.</text>
</comment>
<accession>A0AAN9TW19</accession>
<keyword evidence="3" id="KW-1185">Reference proteome</keyword>
<dbReference type="InterPro" id="IPR012340">
    <property type="entry name" value="NA-bd_OB-fold"/>
</dbReference>
<proteinExistence type="predicted"/>
<dbReference type="Proteomes" id="UP001367676">
    <property type="component" value="Unassembled WGS sequence"/>
</dbReference>
<keyword evidence="1" id="KW-0732">Signal</keyword>
<dbReference type="AlphaFoldDB" id="A0AAN9TW19"/>
<sequence length="407" mass="46707">MKVFLLIFIFAWVEWNVVYGIQSTILADLKRMEQSPGSHIPSKDIPSVPVPDVQNNLDKDEIEEPIVMESAENPSYQQLASLRSKFFYDRPDIYDVGLYEDRQKRNINKRSSLKRSDRIFRTFAEDNNRIKRESQFNQLSPEDVLSLLAMLESESRRKPQFDSRRYGHEYDPYSNDVLSESENEDVENAGERSVQIPEFAGKSNLSESQKLPTKLLFKMKIGDLHLLEYNSDADSFKFKNHNLSLVMCGGTISAIYRDDSCFSFELDDGSGTIPCFHKFGYDRDAEIKKVTELLTSASARYSKTSVCPNQTHTSDVSVVNATNDNSVIEDLEREKSEACAEILSWFQEEIVGKTETRKVGDLIHLRGHLTIKDGIRKINVDDFRMVTNPLESVDLAIEIDYLKRCVY</sequence>
<feature type="signal peptide" evidence="1">
    <location>
        <begin position="1"/>
        <end position="20"/>
    </location>
</feature>
<name>A0AAN9TW19_9HEMI</name>
<dbReference type="EMBL" id="JBBCAQ010000003">
    <property type="protein sequence ID" value="KAK7604842.1"/>
    <property type="molecule type" value="Genomic_DNA"/>
</dbReference>
<dbReference type="Gene3D" id="2.40.50.140">
    <property type="entry name" value="Nucleic acid-binding proteins"/>
    <property type="match status" value="1"/>
</dbReference>
<evidence type="ECO:0000313" key="3">
    <source>
        <dbReference type="Proteomes" id="UP001367676"/>
    </source>
</evidence>
<evidence type="ECO:0000256" key="1">
    <source>
        <dbReference type="SAM" id="SignalP"/>
    </source>
</evidence>
<protein>
    <submittedName>
        <fullName evidence="2">Uncharacterized protein</fullName>
    </submittedName>
</protein>
<organism evidence="2 3">
    <name type="scientific">Parthenolecanium corni</name>
    <dbReference type="NCBI Taxonomy" id="536013"/>
    <lineage>
        <taxon>Eukaryota</taxon>
        <taxon>Metazoa</taxon>
        <taxon>Ecdysozoa</taxon>
        <taxon>Arthropoda</taxon>
        <taxon>Hexapoda</taxon>
        <taxon>Insecta</taxon>
        <taxon>Pterygota</taxon>
        <taxon>Neoptera</taxon>
        <taxon>Paraneoptera</taxon>
        <taxon>Hemiptera</taxon>
        <taxon>Sternorrhyncha</taxon>
        <taxon>Coccoidea</taxon>
        <taxon>Coccidae</taxon>
        <taxon>Parthenolecanium</taxon>
    </lineage>
</organism>
<gene>
    <name evidence="2" type="ORF">V9T40_006028</name>
</gene>
<reference evidence="2 3" key="1">
    <citation type="submission" date="2024-03" db="EMBL/GenBank/DDBJ databases">
        <title>Adaptation during the transition from Ophiocordyceps entomopathogen to insect associate is accompanied by gene loss and intensified selection.</title>
        <authorList>
            <person name="Ward C.M."/>
            <person name="Onetto C.A."/>
            <person name="Borneman A.R."/>
        </authorList>
    </citation>
    <scope>NUCLEOTIDE SEQUENCE [LARGE SCALE GENOMIC DNA]</scope>
    <source>
        <strain evidence="2">AWRI1</strain>
        <tissue evidence="2">Single Adult Female</tissue>
    </source>
</reference>
<evidence type="ECO:0000313" key="2">
    <source>
        <dbReference type="EMBL" id="KAK7604842.1"/>
    </source>
</evidence>